<reference evidence="8" key="1">
    <citation type="submission" date="2018-12" db="EMBL/GenBank/DDBJ databases">
        <title>A new species of lactobacillus.</title>
        <authorList>
            <person name="Jian Y."/>
            <person name="Xin L."/>
            <person name="Hong Z.J."/>
            <person name="Ming L.Z."/>
            <person name="Hong X.Z."/>
        </authorList>
    </citation>
    <scope>NUCLEOTIDE SEQUENCE [LARGE SCALE GENOMIC DNA]</scope>
    <source>
        <strain evidence="8">HSLZ-75</strain>
    </source>
</reference>
<dbReference type="InterPro" id="IPR051202">
    <property type="entry name" value="Peptidase_C40"/>
</dbReference>
<dbReference type="Gene3D" id="3.90.1720.10">
    <property type="entry name" value="endopeptidase domain like (from Nostoc punctiforme)"/>
    <property type="match status" value="1"/>
</dbReference>
<dbReference type="SUPFAM" id="SSF54001">
    <property type="entry name" value="Cysteine proteinases"/>
    <property type="match status" value="1"/>
</dbReference>
<name>A0A4P6ZPB1_9LACO</name>
<dbReference type="Pfam" id="PF00877">
    <property type="entry name" value="NLPC_P60"/>
    <property type="match status" value="1"/>
</dbReference>
<dbReference type="PANTHER" id="PTHR47053">
    <property type="entry name" value="MUREIN DD-ENDOPEPTIDASE MEPH-RELATED"/>
    <property type="match status" value="1"/>
</dbReference>
<keyword evidence="3" id="KW-0378">Hydrolase</keyword>
<evidence type="ECO:0000256" key="2">
    <source>
        <dbReference type="ARBA" id="ARBA00022670"/>
    </source>
</evidence>
<dbReference type="AlphaFoldDB" id="A0A4P6ZPB1"/>
<dbReference type="KEGG" id="lji:ELX58_00340"/>
<accession>A0A4P6ZPB1</accession>
<dbReference type="GO" id="GO:0006508">
    <property type="term" value="P:proteolysis"/>
    <property type="evidence" value="ECO:0007669"/>
    <property type="project" value="UniProtKB-KW"/>
</dbReference>
<keyword evidence="2" id="KW-0645">Protease</keyword>
<feature type="domain" description="NlpC/P60" evidence="6">
    <location>
        <begin position="70"/>
        <end position="191"/>
    </location>
</feature>
<protein>
    <recommendedName>
        <fullName evidence="6">NlpC/P60 domain-containing protein</fullName>
    </recommendedName>
</protein>
<gene>
    <name evidence="7" type="ORF">ELX58_00340</name>
</gene>
<dbReference type="EMBL" id="CP034726">
    <property type="protein sequence ID" value="QBP18980.1"/>
    <property type="molecule type" value="Genomic_DNA"/>
</dbReference>
<evidence type="ECO:0000313" key="8">
    <source>
        <dbReference type="Proteomes" id="UP000294321"/>
    </source>
</evidence>
<sequence>MVVALLAVSLSANASHVNAASNNSKVSVNYNRNNKQDRAAKYNDNGAQVTNHQFKKVNKNQNQNVQQPQSKQFNRIFKIAKSKLGDRYVWGGNGPHVFDCSGFTKYVYQHALHKTLPRLAGDQYYNYKHVSYRHGKAGDLVFFGSSRRNITHVGMYIGHGKMIDAQLRGVVIENVKAPWWHLVGMSRPANLR</sequence>
<dbReference type="InterPro" id="IPR000064">
    <property type="entry name" value="NLP_P60_dom"/>
</dbReference>
<dbReference type="GO" id="GO:0008234">
    <property type="term" value="F:cysteine-type peptidase activity"/>
    <property type="evidence" value="ECO:0007669"/>
    <property type="project" value="UniProtKB-KW"/>
</dbReference>
<feature type="signal peptide" evidence="5">
    <location>
        <begin position="1"/>
        <end position="19"/>
    </location>
</feature>
<proteinExistence type="inferred from homology"/>
<evidence type="ECO:0000256" key="1">
    <source>
        <dbReference type="ARBA" id="ARBA00007074"/>
    </source>
</evidence>
<dbReference type="PROSITE" id="PS51935">
    <property type="entry name" value="NLPC_P60"/>
    <property type="match status" value="1"/>
</dbReference>
<keyword evidence="8" id="KW-1185">Reference proteome</keyword>
<evidence type="ECO:0000256" key="5">
    <source>
        <dbReference type="SAM" id="SignalP"/>
    </source>
</evidence>
<evidence type="ECO:0000259" key="6">
    <source>
        <dbReference type="PROSITE" id="PS51935"/>
    </source>
</evidence>
<keyword evidence="4" id="KW-0788">Thiol protease</keyword>
<evidence type="ECO:0000256" key="4">
    <source>
        <dbReference type="ARBA" id="ARBA00022807"/>
    </source>
</evidence>
<evidence type="ECO:0000313" key="7">
    <source>
        <dbReference type="EMBL" id="QBP18980.1"/>
    </source>
</evidence>
<dbReference type="Proteomes" id="UP000294321">
    <property type="component" value="Chromosome"/>
</dbReference>
<comment type="similarity">
    <text evidence="1">Belongs to the peptidase C40 family.</text>
</comment>
<dbReference type="PANTHER" id="PTHR47053:SF1">
    <property type="entry name" value="MUREIN DD-ENDOPEPTIDASE MEPH-RELATED"/>
    <property type="match status" value="1"/>
</dbReference>
<dbReference type="OrthoDB" id="1654978at2"/>
<dbReference type="InterPro" id="IPR038765">
    <property type="entry name" value="Papain-like_cys_pep_sf"/>
</dbReference>
<keyword evidence="5" id="KW-0732">Signal</keyword>
<evidence type="ECO:0000256" key="3">
    <source>
        <dbReference type="ARBA" id="ARBA00022801"/>
    </source>
</evidence>
<organism evidence="7 8">
    <name type="scientific">Acetilactobacillus jinshanensis</name>
    <dbReference type="NCBI Taxonomy" id="1720083"/>
    <lineage>
        <taxon>Bacteria</taxon>
        <taxon>Bacillati</taxon>
        <taxon>Bacillota</taxon>
        <taxon>Bacilli</taxon>
        <taxon>Lactobacillales</taxon>
        <taxon>Lactobacillaceae</taxon>
        <taxon>Acetilactobacillus</taxon>
    </lineage>
</organism>
<feature type="chain" id="PRO_5021022197" description="NlpC/P60 domain-containing protein" evidence="5">
    <location>
        <begin position="20"/>
        <end position="192"/>
    </location>
</feature>